<dbReference type="InterPro" id="IPR002110">
    <property type="entry name" value="Ankyrin_rpt"/>
</dbReference>
<name>A0ABR0B078_9CRUS</name>
<dbReference type="PANTHER" id="PTHR24198">
    <property type="entry name" value="ANKYRIN REPEAT AND PROTEIN KINASE DOMAIN-CONTAINING PROTEIN"/>
    <property type="match status" value="1"/>
</dbReference>
<evidence type="ECO:0000313" key="5">
    <source>
        <dbReference type="Proteomes" id="UP001234178"/>
    </source>
</evidence>
<comment type="caution">
    <text evidence="4">The sequence shown here is derived from an EMBL/GenBank/DDBJ whole genome shotgun (WGS) entry which is preliminary data.</text>
</comment>
<dbReference type="Pfam" id="PF12796">
    <property type="entry name" value="Ank_2"/>
    <property type="match status" value="2"/>
</dbReference>
<evidence type="ECO:0000313" key="4">
    <source>
        <dbReference type="EMBL" id="KAK4030788.1"/>
    </source>
</evidence>
<dbReference type="SUPFAM" id="SSF48403">
    <property type="entry name" value="Ankyrin repeat"/>
    <property type="match status" value="1"/>
</dbReference>
<dbReference type="InterPro" id="IPR036770">
    <property type="entry name" value="Ankyrin_rpt-contain_sf"/>
</dbReference>
<feature type="repeat" description="ANK" evidence="3">
    <location>
        <begin position="142"/>
        <end position="174"/>
    </location>
</feature>
<dbReference type="EMBL" id="JAOYFB010000039">
    <property type="protein sequence ID" value="KAK4030788.1"/>
    <property type="molecule type" value="Genomic_DNA"/>
</dbReference>
<dbReference type="PROSITE" id="PS50297">
    <property type="entry name" value="ANK_REP_REGION"/>
    <property type="match status" value="1"/>
</dbReference>
<sequence>MEMEQLNILNDLVGRINEGEGKELPNILVTEEQDNQIGNINIYEEGMTIAHRAATDNNFHLLRILSHHGNIFNIQNSMGEPSLLVAIALNNMECVKYLWMDGIIVHQTLDEETVLHYAAKYNNKFVAKVCPAEFNNRRSRTSKETALQIAVRYRHTDIIEILLRRGARDDNINTDGRYAQDYIDGEDSIRNLFRKF</sequence>
<keyword evidence="5" id="KW-1185">Reference proteome</keyword>
<dbReference type="PANTHER" id="PTHR24198:SF165">
    <property type="entry name" value="ANKYRIN REPEAT-CONTAINING PROTEIN-RELATED"/>
    <property type="match status" value="1"/>
</dbReference>
<evidence type="ECO:0008006" key="6">
    <source>
        <dbReference type="Google" id="ProtNLM"/>
    </source>
</evidence>
<accession>A0ABR0B078</accession>
<dbReference type="Gene3D" id="1.25.40.20">
    <property type="entry name" value="Ankyrin repeat-containing domain"/>
    <property type="match status" value="1"/>
</dbReference>
<dbReference type="Proteomes" id="UP001234178">
    <property type="component" value="Unassembled WGS sequence"/>
</dbReference>
<protein>
    <recommendedName>
        <fullName evidence="6">Ankyrin repeat protein</fullName>
    </recommendedName>
</protein>
<gene>
    <name evidence="4" type="ORF">OUZ56_024127</name>
</gene>
<organism evidence="4 5">
    <name type="scientific">Daphnia magna</name>
    <dbReference type="NCBI Taxonomy" id="35525"/>
    <lineage>
        <taxon>Eukaryota</taxon>
        <taxon>Metazoa</taxon>
        <taxon>Ecdysozoa</taxon>
        <taxon>Arthropoda</taxon>
        <taxon>Crustacea</taxon>
        <taxon>Branchiopoda</taxon>
        <taxon>Diplostraca</taxon>
        <taxon>Cladocera</taxon>
        <taxon>Anomopoda</taxon>
        <taxon>Daphniidae</taxon>
        <taxon>Daphnia</taxon>
    </lineage>
</organism>
<proteinExistence type="predicted"/>
<evidence type="ECO:0000256" key="2">
    <source>
        <dbReference type="ARBA" id="ARBA00023043"/>
    </source>
</evidence>
<dbReference type="SMART" id="SM00248">
    <property type="entry name" value="ANK"/>
    <property type="match status" value="4"/>
</dbReference>
<evidence type="ECO:0000256" key="3">
    <source>
        <dbReference type="PROSITE-ProRule" id="PRU00023"/>
    </source>
</evidence>
<keyword evidence="2 3" id="KW-0040">ANK repeat</keyword>
<keyword evidence="1" id="KW-0677">Repeat</keyword>
<evidence type="ECO:0000256" key="1">
    <source>
        <dbReference type="ARBA" id="ARBA00022737"/>
    </source>
</evidence>
<dbReference type="PROSITE" id="PS50088">
    <property type="entry name" value="ANK_REPEAT"/>
    <property type="match status" value="1"/>
</dbReference>
<reference evidence="4 5" key="1">
    <citation type="journal article" date="2023" name="Nucleic Acids Res.">
        <title>The hologenome of Daphnia magna reveals possible DNA methylation and microbiome-mediated evolution of the host genome.</title>
        <authorList>
            <person name="Chaturvedi A."/>
            <person name="Li X."/>
            <person name="Dhandapani V."/>
            <person name="Marshall H."/>
            <person name="Kissane S."/>
            <person name="Cuenca-Cambronero M."/>
            <person name="Asole G."/>
            <person name="Calvet F."/>
            <person name="Ruiz-Romero M."/>
            <person name="Marangio P."/>
            <person name="Guigo R."/>
            <person name="Rago D."/>
            <person name="Mirbahai L."/>
            <person name="Eastwood N."/>
            <person name="Colbourne J.K."/>
            <person name="Zhou J."/>
            <person name="Mallon E."/>
            <person name="Orsini L."/>
        </authorList>
    </citation>
    <scope>NUCLEOTIDE SEQUENCE [LARGE SCALE GENOMIC DNA]</scope>
    <source>
        <strain evidence="4">LRV0_1</strain>
    </source>
</reference>